<keyword evidence="2" id="KW-1185">Reference proteome</keyword>
<proteinExistence type="predicted"/>
<dbReference type="AlphaFoldDB" id="A0A2I0LBR8"/>
<dbReference type="InterPro" id="IPR012337">
    <property type="entry name" value="RNaseH-like_sf"/>
</dbReference>
<dbReference type="STRING" id="22663.A0A2I0LBR8"/>
<dbReference type="Gene3D" id="1.10.340.70">
    <property type="match status" value="1"/>
</dbReference>
<dbReference type="SUPFAM" id="SSF53098">
    <property type="entry name" value="Ribonuclease H-like"/>
    <property type="match status" value="1"/>
</dbReference>
<comment type="caution">
    <text evidence="1">The sequence shown here is derived from an EMBL/GenBank/DDBJ whole genome shotgun (WGS) entry which is preliminary data.</text>
</comment>
<dbReference type="GO" id="GO:0003676">
    <property type="term" value="F:nucleic acid binding"/>
    <property type="evidence" value="ECO:0007669"/>
    <property type="project" value="InterPro"/>
</dbReference>
<accession>A0A2I0LBR8</accession>
<gene>
    <name evidence="1" type="ORF">CRG98_001457</name>
</gene>
<dbReference type="EMBL" id="PGOL01000060">
    <property type="protein sequence ID" value="PKI78129.1"/>
    <property type="molecule type" value="Genomic_DNA"/>
</dbReference>
<dbReference type="InterPro" id="IPR036397">
    <property type="entry name" value="RNaseH_sf"/>
</dbReference>
<protein>
    <recommendedName>
        <fullName evidence="3">Integrase catalytic domain-containing protein</fullName>
    </recommendedName>
</protein>
<reference evidence="1 2" key="1">
    <citation type="submission" date="2017-11" db="EMBL/GenBank/DDBJ databases">
        <title>De-novo sequencing of pomegranate (Punica granatum L.) genome.</title>
        <authorList>
            <person name="Akparov Z."/>
            <person name="Amiraslanov A."/>
            <person name="Hajiyeva S."/>
            <person name="Abbasov M."/>
            <person name="Kaur K."/>
            <person name="Hamwieh A."/>
            <person name="Solovyev V."/>
            <person name="Salamov A."/>
            <person name="Braich B."/>
            <person name="Kosarev P."/>
            <person name="Mahmoud A."/>
            <person name="Hajiyev E."/>
            <person name="Babayeva S."/>
            <person name="Izzatullayeva V."/>
            <person name="Mammadov A."/>
            <person name="Mammadov A."/>
            <person name="Sharifova S."/>
            <person name="Ojaghi J."/>
            <person name="Eynullazada K."/>
            <person name="Bayramov B."/>
            <person name="Abdulazimova A."/>
            <person name="Shahmuradov I."/>
        </authorList>
    </citation>
    <scope>NUCLEOTIDE SEQUENCE [LARGE SCALE GENOMIC DNA]</scope>
    <source>
        <strain evidence="2">cv. AG2017</strain>
        <tissue evidence="1">Leaf</tissue>
    </source>
</reference>
<name>A0A2I0LBR8_PUNGR</name>
<dbReference type="Gene3D" id="3.30.420.10">
    <property type="entry name" value="Ribonuclease H-like superfamily/Ribonuclease H"/>
    <property type="match status" value="1"/>
</dbReference>
<evidence type="ECO:0000313" key="1">
    <source>
        <dbReference type="EMBL" id="PKI78129.1"/>
    </source>
</evidence>
<dbReference type="PANTHER" id="PTHR48475:SF1">
    <property type="entry name" value="RNASE H TYPE-1 DOMAIN-CONTAINING PROTEIN"/>
    <property type="match status" value="1"/>
</dbReference>
<organism evidence="1 2">
    <name type="scientific">Punica granatum</name>
    <name type="common">Pomegranate</name>
    <dbReference type="NCBI Taxonomy" id="22663"/>
    <lineage>
        <taxon>Eukaryota</taxon>
        <taxon>Viridiplantae</taxon>
        <taxon>Streptophyta</taxon>
        <taxon>Embryophyta</taxon>
        <taxon>Tracheophyta</taxon>
        <taxon>Spermatophyta</taxon>
        <taxon>Magnoliopsida</taxon>
        <taxon>eudicotyledons</taxon>
        <taxon>Gunneridae</taxon>
        <taxon>Pentapetalae</taxon>
        <taxon>rosids</taxon>
        <taxon>malvids</taxon>
        <taxon>Myrtales</taxon>
        <taxon>Lythraceae</taxon>
        <taxon>Punica</taxon>
    </lineage>
</organism>
<dbReference type="Proteomes" id="UP000233551">
    <property type="component" value="Unassembled WGS sequence"/>
</dbReference>
<evidence type="ECO:0000313" key="2">
    <source>
        <dbReference type="Proteomes" id="UP000233551"/>
    </source>
</evidence>
<dbReference type="PANTHER" id="PTHR48475">
    <property type="entry name" value="RIBONUCLEASE H"/>
    <property type="match status" value="1"/>
</dbReference>
<sequence length="196" mass="22829">MDVDDGWVFHRKRHELDSFSSLLKKALYRKSFEELLLRCLDSEVGSYVMRELHEGIARAPEGARAMVKNALRQGYYRPSMLQDAVKSTKVCDSSDRSLEAEAVFAITDRMVKKLLWKHIICRFGIPRILVFNNGTQFTNNLMVELELAEEKRLLAKKRMARTKLAPARIFNWKVKAKQFYIGELIVWYVDVASLQR</sequence>
<evidence type="ECO:0008006" key="3">
    <source>
        <dbReference type="Google" id="ProtNLM"/>
    </source>
</evidence>